<organism evidence="3 4">
    <name type="scientific">Elysia chlorotica</name>
    <name type="common">Eastern emerald elysia</name>
    <name type="synonym">Sea slug</name>
    <dbReference type="NCBI Taxonomy" id="188477"/>
    <lineage>
        <taxon>Eukaryota</taxon>
        <taxon>Metazoa</taxon>
        <taxon>Spiralia</taxon>
        <taxon>Lophotrochozoa</taxon>
        <taxon>Mollusca</taxon>
        <taxon>Gastropoda</taxon>
        <taxon>Heterobranchia</taxon>
        <taxon>Euthyneura</taxon>
        <taxon>Panpulmonata</taxon>
        <taxon>Sacoglossa</taxon>
        <taxon>Placobranchoidea</taxon>
        <taxon>Plakobranchidae</taxon>
        <taxon>Elysia</taxon>
    </lineage>
</organism>
<dbReference type="Pfam" id="PF12781">
    <property type="entry name" value="AAA_9"/>
    <property type="match status" value="1"/>
</dbReference>
<dbReference type="AlphaFoldDB" id="A0A433U662"/>
<name>A0A433U662_ELYCH</name>
<dbReference type="EMBL" id="RQTK01000059">
    <property type="protein sequence ID" value="RUS89315.1"/>
    <property type="molecule type" value="Genomic_DNA"/>
</dbReference>
<dbReference type="GO" id="GO:0007018">
    <property type="term" value="P:microtubule-based movement"/>
    <property type="evidence" value="ECO:0007669"/>
    <property type="project" value="InterPro"/>
</dbReference>
<evidence type="ECO:0000313" key="4">
    <source>
        <dbReference type="Proteomes" id="UP000271974"/>
    </source>
</evidence>
<feature type="compositionally biased region" description="Basic and acidic residues" evidence="1">
    <location>
        <begin position="460"/>
        <end position="482"/>
    </location>
</feature>
<protein>
    <recommendedName>
        <fullName evidence="2">Dynein heavy chain ATP-binding dynein motor region domain-containing protein</fullName>
    </recommendedName>
</protein>
<dbReference type="InterPro" id="IPR027417">
    <property type="entry name" value="P-loop_NTPase"/>
</dbReference>
<feature type="region of interest" description="Disordered" evidence="1">
    <location>
        <begin position="445"/>
        <end position="496"/>
    </location>
</feature>
<dbReference type="InterPro" id="IPR035706">
    <property type="entry name" value="AAA_9"/>
</dbReference>
<dbReference type="Gene3D" id="3.40.50.300">
    <property type="entry name" value="P-loop containing nucleotide triphosphate hydrolases"/>
    <property type="match status" value="2"/>
</dbReference>
<feature type="compositionally biased region" description="Basic and acidic residues" evidence="1">
    <location>
        <begin position="236"/>
        <end position="250"/>
    </location>
</feature>
<evidence type="ECO:0000313" key="3">
    <source>
        <dbReference type="EMBL" id="RUS89315.1"/>
    </source>
</evidence>
<dbReference type="STRING" id="188477.A0A433U662"/>
<feature type="non-terminal residue" evidence="3">
    <location>
        <position position="714"/>
    </location>
</feature>
<evidence type="ECO:0000256" key="1">
    <source>
        <dbReference type="SAM" id="MobiDB-lite"/>
    </source>
</evidence>
<sequence length="714" mass="78618">MILFCGRRTLCHPDFRFYLASGEQKPQLNAITASSVTLINFGVSHDTLTEDLLTRVFARVRPELFKERSKALRNLQRQKDTLYRFSETVKDQVLSGGQEAMLSSPKALQFITNITDAKLQLAHQLADTQTILDDLDLLKDELYPVARRGSLLYSLMRSLAAIYPELRFTMEYFLHLFDEAVGGSLPEEYMGTETEDEGADADDADEADGRAKAGSVTSPTQQEGEATAEGAAGAKAGEEEKPKEKEEEPKQAAGEATVEGEGGREGEEKQAAAPAETEGSVSTGAVNKLVHGSDSDDLPTIEMPEVTPLPSSGVDYTSYTAAKVKVLMDSLTSLVYHRIKMCLFEEDRLLFSTLMCLNMKVEAGEDITNEEMSLFLQGNPGLGMQLSLQDFDCRDAETPAWLPTEKWEDILALSVLPGPLDSLCVDFASNSDAWREWYLTPYPEKLPLPYEEEPGGGGKTQEEDNGGEKMDEGTEKEEKEGGRGSAGPETPEEEGGRLNDFHRLLLLRMLRQDRLPTALLTYTQRHLALYDPEEEVFNVNEILKEARKHLGVLILLPPAPSDPRGHPAMRLKLTRSPVDELILLAKAVGISVERAVVSDGSFVSVEEALDSADKHEGWAVIEGIHLTTPPLLAKLTSHLDRIHKSRVNFKEEQGEESKFCVFLTSGTNSSLPVSLTQNLLKVAWNSVLSYPDLSAKTDSQKEGAAAADKKLPEI</sequence>
<dbReference type="GO" id="GO:0051959">
    <property type="term" value="F:dynein light intermediate chain binding"/>
    <property type="evidence" value="ECO:0007669"/>
    <property type="project" value="InterPro"/>
</dbReference>
<dbReference type="Proteomes" id="UP000271974">
    <property type="component" value="Unassembled WGS sequence"/>
</dbReference>
<feature type="domain" description="Dynein heavy chain ATP-binding dynein motor region" evidence="2">
    <location>
        <begin position="11"/>
        <end position="106"/>
    </location>
</feature>
<dbReference type="GO" id="GO:0030286">
    <property type="term" value="C:dynein complex"/>
    <property type="evidence" value="ECO:0007669"/>
    <property type="project" value="InterPro"/>
</dbReference>
<proteinExistence type="predicted"/>
<dbReference type="Gene3D" id="1.10.8.1220">
    <property type="match status" value="1"/>
</dbReference>
<gene>
    <name evidence="3" type="ORF">EGW08_002922</name>
</gene>
<evidence type="ECO:0000259" key="2">
    <source>
        <dbReference type="Pfam" id="PF12781"/>
    </source>
</evidence>
<dbReference type="GO" id="GO:0045505">
    <property type="term" value="F:dynein intermediate chain binding"/>
    <property type="evidence" value="ECO:0007669"/>
    <property type="project" value="InterPro"/>
</dbReference>
<feature type="compositionally biased region" description="Low complexity" evidence="1">
    <location>
        <begin position="220"/>
        <end position="235"/>
    </location>
</feature>
<dbReference type="OrthoDB" id="10251809at2759"/>
<dbReference type="PANTHER" id="PTHR46961:SF21">
    <property type="entry name" value="LOW QUALITY PROTEIN: DYNEIN BETA CHAIN, FLAGELLAR OUTER ARM-LIKE"/>
    <property type="match status" value="1"/>
</dbReference>
<feature type="compositionally biased region" description="Basic and acidic residues" evidence="1">
    <location>
        <begin position="261"/>
        <end position="270"/>
    </location>
</feature>
<reference evidence="3 4" key="1">
    <citation type="submission" date="2019-01" db="EMBL/GenBank/DDBJ databases">
        <title>A draft genome assembly of the solar-powered sea slug Elysia chlorotica.</title>
        <authorList>
            <person name="Cai H."/>
            <person name="Li Q."/>
            <person name="Fang X."/>
            <person name="Li J."/>
            <person name="Curtis N.E."/>
            <person name="Altenburger A."/>
            <person name="Shibata T."/>
            <person name="Feng M."/>
            <person name="Maeda T."/>
            <person name="Schwartz J.A."/>
            <person name="Shigenobu S."/>
            <person name="Lundholm N."/>
            <person name="Nishiyama T."/>
            <person name="Yang H."/>
            <person name="Hasebe M."/>
            <person name="Li S."/>
            <person name="Pierce S.K."/>
            <person name="Wang J."/>
        </authorList>
    </citation>
    <scope>NUCLEOTIDE SEQUENCE [LARGE SCALE GENOMIC DNA]</scope>
    <source>
        <strain evidence="3">EC2010</strain>
        <tissue evidence="3">Whole organism of an adult</tissue>
    </source>
</reference>
<keyword evidence="4" id="KW-1185">Reference proteome</keyword>
<feature type="region of interest" description="Disordered" evidence="1">
    <location>
        <begin position="188"/>
        <end position="306"/>
    </location>
</feature>
<feature type="compositionally biased region" description="Acidic residues" evidence="1">
    <location>
        <begin position="193"/>
        <end position="206"/>
    </location>
</feature>
<dbReference type="InterPro" id="IPR026983">
    <property type="entry name" value="DHC"/>
</dbReference>
<comment type="caution">
    <text evidence="3">The sequence shown here is derived from an EMBL/GenBank/DDBJ whole genome shotgun (WGS) entry which is preliminary data.</text>
</comment>
<accession>A0A433U662</accession>
<dbReference type="PANTHER" id="PTHR46961">
    <property type="entry name" value="DYNEIN HEAVY CHAIN 1, AXONEMAL-LIKE PROTEIN"/>
    <property type="match status" value="1"/>
</dbReference>